<protein>
    <recommendedName>
        <fullName evidence="1">HD domain-containing protein</fullName>
    </recommendedName>
</protein>
<name>A0ABQ2G169_9DEIO</name>
<dbReference type="Gene3D" id="1.10.3210.10">
    <property type="entry name" value="Hypothetical protein af1432"/>
    <property type="match status" value="1"/>
</dbReference>
<comment type="caution">
    <text evidence="2">The sequence shown here is derived from an EMBL/GenBank/DDBJ whole genome shotgun (WGS) entry which is preliminary data.</text>
</comment>
<dbReference type="InterPro" id="IPR006674">
    <property type="entry name" value="HD_domain"/>
</dbReference>
<gene>
    <name evidence="2" type="ORF">GCM10010840_04750</name>
</gene>
<evidence type="ECO:0000313" key="2">
    <source>
        <dbReference type="EMBL" id="GGL69721.1"/>
    </source>
</evidence>
<evidence type="ECO:0000313" key="3">
    <source>
        <dbReference type="Proteomes" id="UP000639973"/>
    </source>
</evidence>
<keyword evidence="3" id="KW-1185">Reference proteome</keyword>
<feature type="domain" description="HD" evidence="1">
    <location>
        <begin position="1"/>
        <end position="120"/>
    </location>
</feature>
<accession>A0ABQ2G169</accession>
<dbReference type="EMBL" id="BMOL01000001">
    <property type="protein sequence ID" value="GGL69721.1"/>
    <property type="molecule type" value="Genomic_DNA"/>
</dbReference>
<evidence type="ECO:0000259" key="1">
    <source>
        <dbReference type="Pfam" id="PF13023"/>
    </source>
</evidence>
<proteinExistence type="predicted"/>
<dbReference type="Proteomes" id="UP000639973">
    <property type="component" value="Unassembled WGS sequence"/>
</dbReference>
<dbReference type="RefSeq" id="WP_229723260.1">
    <property type="nucleotide sequence ID" value="NZ_BMOL01000001.1"/>
</dbReference>
<organism evidence="2 3">
    <name type="scientific">Deinococcus aerolatus</name>
    <dbReference type="NCBI Taxonomy" id="522487"/>
    <lineage>
        <taxon>Bacteria</taxon>
        <taxon>Thermotogati</taxon>
        <taxon>Deinococcota</taxon>
        <taxon>Deinococci</taxon>
        <taxon>Deinococcales</taxon>
        <taxon>Deinococcaceae</taxon>
        <taxon>Deinococcus</taxon>
    </lineage>
</organism>
<dbReference type="SUPFAM" id="SSF109604">
    <property type="entry name" value="HD-domain/PDEase-like"/>
    <property type="match status" value="1"/>
</dbReference>
<reference evidence="3" key="1">
    <citation type="journal article" date="2019" name="Int. J. Syst. Evol. Microbiol.">
        <title>The Global Catalogue of Microorganisms (GCM) 10K type strain sequencing project: providing services to taxonomists for standard genome sequencing and annotation.</title>
        <authorList>
            <consortium name="The Broad Institute Genomics Platform"/>
            <consortium name="The Broad Institute Genome Sequencing Center for Infectious Disease"/>
            <person name="Wu L."/>
            <person name="Ma J."/>
        </authorList>
    </citation>
    <scope>NUCLEOTIDE SEQUENCE [LARGE SCALE GENOMIC DNA]</scope>
    <source>
        <strain evidence="3">JCM 15442</strain>
    </source>
</reference>
<sequence>MALTLGEDAPPGTQLSRVAELLILHDLVVYAGDTHFDQSQEGRAQQVRRELEAAQLFGQLPPDQRETFEAAWQEFEAGHSPDAHLARALDALQPMLLTWGPGGGGSAAHPEMTFGRLLALKRPALEEFPD</sequence>
<dbReference type="Pfam" id="PF13023">
    <property type="entry name" value="HD_3"/>
    <property type="match status" value="1"/>
</dbReference>